<feature type="domain" description="HTH araC/xylS-type" evidence="4">
    <location>
        <begin position="263"/>
        <end position="361"/>
    </location>
</feature>
<dbReference type="PANTHER" id="PTHR47894:SF1">
    <property type="entry name" value="HTH-TYPE TRANSCRIPTIONAL REGULATOR VQSM"/>
    <property type="match status" value="1"/>
</dbReference>
<dbReference type="Proteomes" id="UP001143362">
    <property type="component" value="Unassembled WGS sequence"/>
</dbReference>
<dbReference type="InterPro" id="IPR009057">
    <property type="entry name" value="Homeodomain-like_sf"/>
</dbReference>
<dbReference type="EMBL" id="SHNN01000002">
    <property type="protein sequence ID" value="MCX2981341.1"/>
    <property type="molecule type" value="Genomic_DNA"/>
</dbReference>
<sequence length="364" mass="41028">MSAVAEPMPIAVDGTDTVPLKYLRTLLRAAGEQGYDTDTIISRLGLPPTLMEATSDANTPVAAATYNRVYTHLMSLLQDESLGISMRQPTPSGSFRMLALYVIHCGTLENAFLRADEFQTFCRQLAGLPAVNREPLRYLEDGRVLHIMPDASEFAAQNTELAWYSIAHTMAVWRRFSSWLIGTSIDLHEVHIQLPEPADPGYLARIFDCPLLFDSEHNGFVFDASYLQAPLMHDEESLKAFLRNAPFHLLANSEVESDEGIVAQMRRVVGIDLSRDFPSVVDMAERLHMSVRTLRRRLNEVGTTYQEFKDRTRCDAATRLLNRPELKINAVAVLLGFDEPSAFHRSFKKWTGLTPGEYRQSLYT</sequence>
<protein>
    <submittedName>
        <fullName evidence="5">AraC family transcriptional regulator</fullName>
    </submittedName>
</protein>
<dbReference type="Gene3D" id="1.10.10.60">
    <property type="entry name" value="Homeodomain-like"/>
    <property type="match status" value="1"/>
</dbReference>
<evidence type="ECO:0000256" key="1">
    <source>
        <dbReference type="ARBA" id="ARBA00023015"/>
    </source>
</evidence>
<dbReference type="PANTHER" id="PTHR47894">
    <property type="entry name" value="HTH-TYPE TRANSCRIPTIONAL REGULATOR GADX"/>
    <property type="match status" value="1"/>
</dbReference>
<dbReference type="PRINTS" id="PR00032">
    <property type="entry name" value="HTHARAC"/>
</dbReference>
<dbReference type="SMART" id="SM00342">
    <property type="entry name" value="HTH_ARAC"/>
    <property type="match status" value="1"/>
</dbReference>
<keyword evidence="2" id="KW-0238">DNA-binding</keyword>
<accession>A0ABT3TGA9</accession>
<dbReference type="InterPro" id="IPR018060">
    <property type="entry name" value="HTH_AraC"/>
</dbReference>
<dbReference type="SUPFAM" id="SSF46689">
    <property type="entry name" value="Homeodomain-like"/>
    <property type="match status" value="1"/>
</dbReference>
<evidence type="ECO:0000256" key="2">
    <source>
        <dbReference type="ARBA" id="ARBA00023125"/>
    </source>
</evidence>
<dbReference type="InterPro" id="IPR020449">
    <property type="entry name" value="Tscrpt_reg_AraC-type_HTH"/>
</dbReference>
<reference evidence="5" key="1">
    <citation type="submission" date="2019-02" db="EMBL/GenBank/DDBJ databases">
        <authorList>
            <person name="Li S.-H."/>
        </authorList>
    </citation>
    <scope>NUCLEOTIDE SEQUENCE</scope>
    <source>
        <strain evidence="5">IMCC14734</strain>
    </source>
</reference>
<proteinExistence type="predicted"/>
<comment type="caution">
    <text evidence="5">The sequence shown here is derived from an EMBL/GenBank/DDBJ whole genome shotgun (WGS) entry which is preliminary data.</text>
</comment>
<dbReference type="Pfam" id="PF12833">
    <property type="entry name" value="HTH_18"/>
    <property type="match status" value="1"/>
</dbReference>
<keyword evidence="3" id="KW-0804">Transcription</keyword>
<evidence type="ECO:0000313" key="5">
    <source>
        <dbReference type="EMBL" id="MCX2981341.1"/>
    </source>
</evidence>
<name>A0ABT3TGA9_9GAMM</name>
<evidence type="ECO:0000259" key="4">
    <source>
        <dbReference type="PROSITE" id="PS01124"/>
    </source>
</evidence>
<keyword evidence="6" id="KW-1185">Reference proteome</keyword>
<dbReference type="Pfam" id="PF12625">
    <property type="entry name" value="Arabinose_bd"/>
    <property type="match status" value="1"/>
</dbReference>
<evidence type="ECO:0000256" key="3">
    <source>
        <dbReference type="ARBA" id="ARBA00023163"/>
    </source>
</evidence>
<organism evidence="5 6">
    <name type="scientific">Candidatus Litorirhabdus singularis</name>
    <dbReference type="NCBI Taxonomy" id="2518993"/>
    <lineage>
        <taxon>Bacteria</taxon>
        <taxon>Pseudomonadati</taxon>
        <taxon>Pseudomonadota</taxon>
        <taxon>Gammaproteobacteria</taxon>
        <taxon>Cellvibrionales</taxon>
        <taxon>Halieaceae</taxon>
        <taxon>Candidatus Litorirhabdus</taxon>
    </lineage>
</organism>
<gene>
    <name evidence="5" type="ORF">EYC98_10740</name>
</gene>
<dbReference type="InterPro" id="IPR032687">
    <property type="entry name" value="AraC-type_N"/>
</dbReference>
<dbReference type="PROSITE" id="PS01124">
    <property type="entry name" value="HTH_ARAC_FAMILY_2"/>
    <property type="match status" value="1"/>
</dbReference>
<keyword evidence="1" id="KW-0805">Transcription regulation</keyword>
<evidence type="ECO:0000313" key="6">
    <source>
        <dbReference type="Proteomes" id="UP001143362"/>
    </source>
</evidence>